<dbReference type="PANTHER" id="PTHR32243">
    <property type="entry name" value="MALTOSE TRANSPORT SYSTEM PERMEASE-RELATED"/>
    <property type="match status" value="1"/>
</dbReference>
<accession>A0ABY4JRR0</accession>
<proteinExistence type="inferred from homology"/>
<feature type="transmembrane region" description="Helical" evidence="7">
    <location>
        <begin position="12"/>
        <end position="33"/>
    </location>
</feature>
<dbReference type="RefSeq" id="WP_248268543.1">
    <property type="nucleotide sequence ID" value="NZ_CP096034.1"/>
</dbReference>
<evidence type="ECO:0000313" key="9">
    <source>
        <dbReference type="EMBL" id="UPM55533.1"/>
    </source>
</evidence>
<evidence type="ECO:0000313" key="10">
    <source>
        <dbReference type="Proteomes" id="UP000830639"/>
    </source>
</evidence>
<keyword evidence="2 7" id="KW-0813">Transport</keyword>
<keyword evidence="3" id="KW-1003">Cell membrane</keyword>
<feature type="transmembrane region" description="Helical" evidence="7">
    <location>
        <begin position="139"/>
        <end position="162"/>
    </location>
</feature>
<organism evidence="9 10">
    <name type="scientific">Gottfriedia acidiceleris</name>
    <dbReference type="NCBI Taxonomy" id="371036"/>
    <lineage>
        <taxon>Bacteria</taxon>
        <taxon>Bacillati</taxon>
        <taxon>Bacillota</taxon>
        <taxon>Bacilli</taxon>
        <taxon>Bacillales</taxon>
        <taxon>Bacillaceae</taxon>
        <taxon>Gottfriedia</taxon>
    </lineage>
</organism>
<keyword evidence="5 7" id="KW-1133">Transmembrane helix</keyword>
<dbReference type="InterPro" id="IPR000515">
    <property type="entry name" value="MetI-like"/>
</dbReference>
<dbReference type="InterPro" id="IPR035906">
    <property type="entry name" value="MetI-like_sf"/>
</dbReference>
<evidence type="ECO:0000256" key="2">
    <source>
        <dbReference type="ARBA" id="ARBA00022448"/>
    </source>
</evidence>
<keyword evidence="4 7" id="KW-0812">Transmembrane</keyword>
<name>A0ABY4JRR0_9BACI</name>
<dbReference type="Pfam" id="PF00528">
    <property type="entry name" value="BPD_transp_1"/>
    <property type="match status" value="1"/>
</dbReference>
<feature type="transmembrane region" description="Helical" evidence="7">
    <location>
        <begin position="183"/>
        <end position="205"/>
    </location>
</feature>
<evidence type="ECO:0000256" key="6">
    <source>
        <dbReference type="ARBA" id="ARBA00023136"/>
    </source>
</evidence>
<dbReference type="SUPFAM" id="SSF161098">
    <property type="entry name" value="MetI-like"/>
    <property type="match status" value="1"/>
</dbReference>
<evidence type="ECO:0000256" key="4">
    <source>
        <dbReference type="ARBA" id="ARBA00022692"/>
    </source>
</evidence>
<keyword evidence="10" id="KW-1185">Reference proteome</keyword>
<evidence type="ECO:0000259" key="8">
    <source>
        <dbReference type="PROSITE" id="PS50928"/>
    </source>
</evidence>
<comment type="subcellular location">
    <subcellularLocation>
        <location evidence="1 7">Cell membrane</location>
        <topology evidence="1 7">Multi-pass membrane protein</topology>
    </subcellularLocation>
</comment>
<dbReference type="PROSITE" id="PS50928">
    <property type="entry name" value="ABC_TM1"/>
    <property type="match status" value="1"/>
</dbReference>
<feature type="transmembrane region" description="Helical" evidence="7">
    <location>
        <begin position="70"/>
        <end position="94"/>
    </location>
</feature>
<dbReference type="InterPro" id="IPR050901">
    <property type="entry name" value="BP-dep_ABC_trans_perm"/>
</dbReference>
<feature type="transmembrane region" description="Helical" evidence="7">
    <location>
        <begin position="106"/>
        <end position="127"/>
    </location>
</feature>
<evidence type="ECO:0000256" key="7">
    <source>
        <dbReference type="RuleBase" id="RU363032"/>
    </source>
</evidence>
<feature type="transmembrane region" description="Helical" evidence="7">
    <location>
        <begin position="241"/>
        <end position="262"/>
    </location>
</feature>
<dbReference type="EMBL" id="CP096034">
    <property type="protein sequence ID" value="UPM55533.1"/>
    <property type="molecule type" value="Genomic_DNA"/>
</dbReference>
<dbReference type="CDD" id="cd06261">
    <property type="entry name" value="TM_PBP2"/>
    <property type="match status" value="1"/>
</dbReference>
<reference evidence="9 10" key="1">
    <citation type="submission" date="2022-04" db="EMBL/GenBank/DDBJ databases">
        <title>Mechanism of arsenic methylation and mitigation arsenic toxicity by Bacillus sp. LH14 from an Arsenic-Contaminated Paddy Soil.</title>
        <authorList>
            <person name="Wang D."/>
        </authorList>
    </citation>
    <scope>NUCLEOTIDE SEQUENCE [LARGE SCALE GENOMIC DNA]</scope>
    <source>
        <strain evidence="9 10">LH14</strain>
    </source>
</reference>
<gene>
    <name evidence="9" type="ORF">MY490_06770</name>
</gene>
<evidence type="ECO:0000256" key="5">
    <source>
        <dbReference type="ARBA" id="ARBA00022989"/>
    </source>
</evidence>
<protein>
    <submittedName>
        <fullName evidence="9">Carbohydrate ABC transporter permease</fullName>
    </submittedName>
</protein>
<dbReference type="Proteomes" id="UP000830639">
    <property type="component" value="Chromosome"/>
</dbReference>
<evidence type="ECO:0000256" key="1">
    <source>
        <dbReference type="ARBA" id="ARBA00004651"/>
    </source>
</evidence>
<evidence type="ECO:0000256" key="3">
    <source>
        <dbReference type="ARBA" id="ARBA00022475"/>
    </source>
</evidence>
<sequence length="276" mass="31434">MYRIRLNGWTTLRWGFLLLMIILLDFPFFIMLITSLKTKSEVYDTSVFLPIHMVFSNYIKLWSHTNLSVYFINSIKIALGSTLLVLVLAIPTSYALSRLQFKGKNAVLALLLVIQMFSPIIILVPLYKMFANHHLLDNIWSLIIINTTFSISFAVWFIYSFFNNVPVEIDEAAQIDGCNKFDTLVRILTPLAIPSIVTVGVFSFINAWNEFLFALTFVQTDSKMPITLGLYSFVGRYDVQWNYMMGASLLSTVPVLILFILIHKHLVKGLAAGALK</sequence>
<keyword evidence="6 7" id="KW-0472">Membrane</keyword>
<comment type="similarity">
    <text evidence="7">Belongs to the binding-protein-dependent transport system permease family.</text>
</comment>
<dbReference type="Gene3D" id="1.10.3720.10">
    <property type="entry name" value="MetI-like"/>
    <property type="match status" value="1"/>
</dbReference>
<feature type="domain" description="ABC transmembrane type-1" evidence="8">
    <location>
        <begin position="71"/>
        <end position="262"/>
    </location>
</feature>
<dbReference type="PANTHER" id="PTHR32243:SF18">
    <property type="entry name" value="INNER MEMBRANE ABC TRANSPORTER PERMEASE PROTEIN YCJP"/>
    <property type="match status" value="1"/>
</dbReference>